<dbReference type="Gramene" id="Jr03_19330_p1">
    <property type="protein sequence ID" value="cds.Jr03_19330_p1"/>
    <property type="gene ID" value="Jr03_19330"/>
</dbReference>
<feature type="region of interest" description="Disordered" evidence="4">
    <location>
        <begin position="393"/>
        <end position="471"/>
    </location>
</feature>
<dbReference type="CDD" id="cd04369">
    <property type="entry name" value="Bromodomain"/>
    <property type="match status" value="1"/>
</dbReference>
<comment type="caution">
    <text evidence="6">The sequence shown here is derived from an EMBL/GenBank/DDBJ whole genome shotgun (WGS) entry which is preliminary data.</text>
</comment>
<dbReference type="Pfam" id="PF00439">
    <property type="entry name" value="Bromodomain"/>
    <property type="match status" value="1"/>
</dbReference>
<proteinExistence type="predicted"/>
<evidence type="ECO:0000259" key="5">
    <source>
        <dbReference type="PROSITE" id="PS50014"/>
    </source>
</evidence>
<feature type="coiled-coil region" evidence="3">
    <location>
        <begin position="86"/>
        <end position="113"/>
    </location>
</feature>
<feature type="region of interest" description="Disordered" evidence="4">
    <location>
        <begin position="203"/>
        <end position="230"/>
    </location>
</feature>
<dbReference type="InterPro" id="IPR036427">
    <property type="entry name" value="Bromodomain-like_sf"/>
</dbReference>
<name>A0A833Y452_JUGRE</name>
<evidence type="ECO:0000256" key="3">
    <source>
        <dbReference type="SAM" id="Coils"/>
    </source>
</evidence>
<dbReference type="Gene3D" id="1.20.920.10">
    <property type="entry name" value="Bromodomain-like"/>
    <property type="match status" value="1"/>
</dbReference>
<accession>A0A833Y452</accession>
<evidence type="ECO:0000256" key="2">
    <source>
        <dbReference type="PROSITE-ProRule" id="PRU00035"/>
    </source>
</evidence>
<feature type="domain" description="Bromo" evidence="5">
    <location>
        <begin position="288"/>
        <end position="358"/>
    </location>
</feature>
<reference evidence="6" key="1">
    <citation type="submission" date="2015-10" db="EMBL/GenBank/DDBJ databases">
        <authorList>
            <person name="Martinez-Garcia P.J."/>
            <person name="Crepeau M.W."/>
            <person name="Puiu D."/>
            <person name="Gonzalez-Ibeas D."/>
            <person name="Whalen J."/>
            <person name="Stevens K."/>
            <person name="Paul R."/>
            <person name="Butterfield T."/>
            <person name="Britton M."/>
            <person name="Reagan R."/>
            <person name="Chakraborty S."/>
            <person name="Walawage S.L."/>
            <person name="Vasquez-Gross H.A."/>
            <person name="Cardeno C."/>
            <person name="Famula R."/>
            <person name="Pratt K."/>
            <person name="Kuruganti S."/>
            <person name="Aradhya M.K."/>
            <person name="Leslie C.A."/>
            <person name="Dandekar A.M."/>
            <person name="Salzberg S.L."/>
            <person name="Wegrzyn J.L."/>
            <person name="Langley C.H."/>
            <person name="Neale D.B."/>
        </authorList>
    </citation>
    <scope>NUCLEOTIDE SEQUENCE</scope>
    <source>
        <tissue evidence="6">Leaves</tissue>
    </source>
</reference>
<dbReference type="PANTHER" id="PTHR15398">
    <property type="entry name" value="BROMODOMAIN-CONTAINING PROTEIN 8"/>
    <property type="match status" value="1"/>
</dbReference>
<dbReference type="SMART" id="SM00297">
    <property type="entry name" value="BROMO"/>
    <property type="match status" value="1"/>
</dbReference>
<evidence type="ECO:0000256" key="1">
    <source>
        <dbReference type="ARBA" id="ARBA00023117"/>
    </source>
</evidence>
<evidence type="ECO:0000313" key="7">
    <source>
        <dbReference type="Proteomes" id="UP000619265"/>
    </source>
</evidence>
<keyword evidence="1 2" id="KW-0103">Bromodomain</keyword>
<protein>
    <recommendedName>
        <fullName evidence="5">Bromo domain-containing protein</fullName>
    </recommendedName>
</protein>
<organism evidence="6 7">
    <name type="scientific">Juglans regia</name>
    <name type="common">English walnut</name>
    <dbReference type="NCBI Taxonomy" id="51240"/>
    <lineage>
        <taxon>Eukaryota</taxon>
        <taxon>Viridiplantae</taxon>
        <taxon>Streptophyta</taxon>
        <taxon>Embryophyta</taxon>
        <taxon>Tracheophyta</taxon>
        <taxon>Spermatophyta</taxon>
        <taxon>Magnoliopsida</taxon>
        <taxon>eudicotyledons</taxon>
        <taxon>Gunneridae</taxon>
        <taxon>Pentapetalae</taxon>
        <taxon>rosids</taxon>
        <taxon>fabids</taxon>
        <taxon>Fagales</taxon>
        <taxon>Juglandaceae</taxon>
        <taxon>Juglans</taxon>
    </lineage>
</organism>
<feature type="compositionally biased region" description="Basic residues" evidence="4">
    <location>
        <begin position="209"/>
        <end position="221"/>
    </location>
</feature>
<sequence length="519" mass="58424">TWRVVVMMMGTDVVGRWGTWEELLLGGAVLRHGTRDWDVVSAELRTRLVCSYPFFTPEVCKSKFEDLQQRYYGCTAWFDELRKKRMAELRRALELSEDSIGSLESKLESLKAEKGDDCHAGYRSSQTESLVPFQERVESSGKEMSKDGLSAGSFTEEIHINWSAECRIPVVVSAEEIETKPETSQPSEREKISSTEKLTETLYGGRGGSLRKRRGKRKRKDCSRDVKEGSVGESDFLGSADVLTSLWCKEKATCNRGEVAESSGAGDFNKSLSKDGNDDLVGIYNSLLKNKSSSVFLRRLDSQKRGRYKKMIRQHTDFNTIKSRIASHSITSASELFRDLLLLSNNSLVFYSKNTREYKSALLLRDIITQKLQQHFKYSRLAATPANLSVKTLTPTRPVKPRSVRPGNCKASGKVADAGNAVTRTSNEGKKPSNDDSTEVESLAVTNKRFGRPRKGGRESANQQPVVPMKGRKRIRTRTFWCTKLRSLLIKHCKNASYTHTTSKKESEFFNYVVSASTH</sequence>
<dbReference type="InterPro" id="IPR001005">
    <property type="entry name" value="SANT/Myb"/>
</dbReference>
<dbReference type="CDD" id="cd00167">
    <property type="entry name" value="SANT"/>
    <property type="match status" value="1"/>
</dbReference>
<dbReference type="Proteomes" id="UP000619265">
    <property type="component" value="Unassembled WGS sequence"/>
</dbReference>
<gene>
    <name evidence="6" type="ORF">F2P56_007416</name>
</gene>
<dbReference type="EMBL" id="LIHL02000003">
    <property type="protein sequence ID" value="KAF5475624.1"/>
    <property type="molecule type" value="Genomic_DNA"/>
</dbReference>
<dbReference type="SUPFAM" id="SSF47370">
    <property type="entry name" value="Bromodomain"/>
    <property type="match status" value="1"/>
</dbReference>
<evidence type="ECO:0000313" key="6">
    <source>
        <dbReference type="EMBL" id="KAF5475624.1"/>
    </source>
</evidence>
<evidence type="ECO:0000256" key="4">
    <source>
        <dbReference type="SAM" id="MobiDB-lite"/>
    </source>
</evidence>
<dbReference type="PANTHER" id="PTHR15398:SF4">
    <property type="entry name" value="BROMODOMAIN-CONTAINING PROTEIN 8 ISOFORM X1"/>
    <property type="match status" value="1"/>
</dbReference>
<dbReference type="InterPro" id="IPR001487">
    <property type="entry name" value="Bromodomain"/>
</dbReference>
<dbReference type="PROSITE" id="PS50014">
    <property type="entry name" value="BROMODOMAIN_2"/>
    <property type="match status" value="1"/>
</dbReference>
<dbReference type="AlphaFoldDB" id="A0A833Y452"/>
<keyword evidence="3" id="KW-0175">Coiled coil</keyword>
<feature type="non-terminal residue" evidence="6">
    <location>
        <position position="519"/>
    </location>
</feature>
<reference evidence="6" key="2">
    <citation type="submission" date="2020-03" db="EMBL/GenBank/DDBJ databases">
        <title>Walnut 2.0.</title>
        <authorList>
            <person name="Marrano A."/>
            <person name="Britton M."/>
            <person name="Zimin A.V."/>
            <person name="Zaini P.A."/>
            <person name="Workman R."/>
            <person name="Puiu D."/>
            <person name="Bianco L."/>
            <person name="Allen B.J."/>
            <person name="Troggio M."/>
            <person name="Leslie C.A."/>
            <person name="Timp W."/>
            <person name="Dendekar A."/>
            <person name="Salzberg S.L."/>
            <person name="Neale D.B."/>
        </authorList>
    </citation>
    <scope>NUCLEOTIDE SEQUENCE</scope>
    <source>
        <tissue evidence="6">Leaves</tissue>
    </source>
</reference>